<evidence type="ECO:0000256" key="1">
    <source>
        <dbReference type="SAM" id="MobiDB-lite"/>
    </source>
</evidence>
<comment type="caution">
    <text evidence="2">The sequence shown here is derived from an EMBL/GenBank/DDBJ whole genome shotgun (WGS) entry which is preliminary data.</text>
</comment>
<dbReference type="AlphaFoldDB" id="A0A9D4HJ33"/>
<evidence type="ECO:0000313" key="3">
    <source>
        <dbReference type="Proteomes" id="UP000828390"/>
    </source>
</evidence>
<reference evidence="2" key="1">
    <citation type="journal article" date="2019" name="bioRxiv">
        <title>The Genome of the Zebra Mussel, Dreissena polymorpha: A Resource for Invasive Species Research.</title>
        <authorList>
            <person name="McCartney M.A."/>
            <person name="Auch B."/>
            <person name="Kono T."/>
            <person name="Mallez S."/>
            <person name="Zhang Y."/>
            <person name="Obille A."/>
            <person name="Becker A."/>
            <person name="Abrahante J.E."/>
            <person name="Garbe J."/>
            <person name="Badalamenti J.P."/>
            <person name="Herman A."/>
            <person name="Mangelson H."/>
            <person name="Liachko I."/>
            <person name="Sullivan S."/>
            <person name="Sone E.D."/>
            <person name="Koren S."/>
            <person name="Silverstein K.A.T."/>
            <person name="Beckman K.B."/>
            <person name="Gohl D.M."/>
        </authorList>
    </citation>
    <scope>NUCLEOTIDE SEQUENCE</scope>
    <source>
        <strain evidence="2">Duluth1</strain>
        <tissue evidence="2">Whole animal</tissue>
    </source>
</reference>
<reference evidence="2" key="2">
    <citation type="submission" date="2020-11" db="EMBL/GenBank/DDBJ databases">
        <authorList>
            <person name="McCartney M.A."/>
            <person name="Auch B."/>
            <person name="Kono T."/>
            <person name="Mallez S."/>
            <person name="Becker A."/>
            <person name="Gohl D.M."/>
            <person name="Silverstein K.A.T."/>
            <person name="Koren S."/>
            <person name="Bechman K.B."/>
            <person name="Herman A."/>
            <person name="Abrahante J.E."/>
            <person name="Garbe J."/>
        </authorList>
    </citation>
    <scope>NUCLEOTIDE SEQUENCE</scope>
    <source>
        <strain evidence="2">Duluth1</strain>
        <tissue evidence="2">Whole animal</tissue>
    </source>
</reference>
<dbReference type="Proteomes" id="UP000828390">
    <property type="component" value="Unassembled WGS sequence"/>
</dbReference>
<dbReference type="EMBL" id="JAIWYP010000013">
    <property type="protein sequence ID" value="KAH3719359.1"/>
    <property type="molecule type" value="Genomic_DNA"/>
</dbReference>
<accession>A0A9D4HJ33</accession>
<keyword evidence="3" id="KW-1185">Reference proteome</keyword>
<gene>
    <name evidence="2" type="ORF">DPMN_062191</name>
</gene>
<name>A0A9D4HJ33_DREPO</name>
<organism evidence="2 3">
    <name type="scientific">Dreissena polymorpha</name>
    <name type="common">Zebra mussel</name>
    <name type="synonym">Mytilus polymorpha</name>
    <dbReference type="NCBI Taxonomy" id="45954"/>
    <lineage>
        <taxon>Eukaryota</taxon>
        <taxon>Metazoa</taxon>
        <taxon>Spiralia</taxon>
        <taxon>Lophotrochozoa</taxon>
        <taxon>Mollusca</taxon>
        <taxon>Bivalvia</taxon>
        <taxon>Autobranchia</taxon>
        <taxon>Heteroconchia</taxon>
        <taxon>Euheterodonta</taxon>
        <taxon>Imparidentia</taxon>
        <taxon>Neoheterodontei</taxon>
        <taxon>Myida</taxon>
        <taxon>Dreissenoidea</taxon>
        <taxon>Dreissenidae</taxon>
        <taxon>Dreissena</taxon>
    </lineage>
</organism>
<sequence>MHLSGCYQAHSPHLSPPVSNPSVRLSPGPTPTHHHQCPMHLSGCHQAHYPPNHHQCPMHLSGCHQAPPPPITISVPCICQAVTRPTPPTNHHRCPMQLSGCHRAPPPAHQHQCPMHLSGCHQAPPLAIPTSVPCICQAVTRQGNERSLWDISTYSQDTSNTGR</sequence>
<protein>
    <submittedName>
        <fullName evidence="2">Uncharacterized protein</fullName>
    </submittedName>
</protein>
<proteinExistence type="predicted"/>
<evidence type="ECO:0000313" key="2">
    <source>
        <dbReference type="EMBL" id="KAH3719359.1"/>
    </source>
</evidence>
<feature type="region of interest" description="Disordered" evidence="1">
    <location>
        <begin position="1"/>
        <end position="34"/>
    </location>
</feature>